<dbReference type="eggNOG" id="COG0716">
    <property type="taxonomic scope" value="Bacteria"/>
</dbReference>
<protein>
    <submittedName>
        <fullName evidence="1">Flavodoxin</fullName>
    </submittedName>
</protein>
<dbReference type="HOGENOM" id="CLU_105338_0_1_11"/>
<reference evidence="2" key="1">
    <citation type="journal article" date="2008" name="J. Bacteriol.">
        <title>Genome sequence of the fish pathogen Renibacterium salmoninarum suggests reductive evolution away from an environmental Arthrobacter ancestor.</title>
        <authorList>
            <person name="Wiens G.D."/>
            <person name="Rockey D.D."/>
            <person name="Wu Z."/>
            <person name="Chang J."/>
            <person name="Levy R."/>
            <person name="Crane S."/>
            <person name="Chen D.S."/>
            <person name="Capri G.R."/>
            <person name="Burnett J.R."/>
            <person name="Sudheesh P.S."/>
            <person name="Schipma M.J."/>
            <person name="Burd H."/>
            <person name="Bhattacharyya A."/>
            <person name="Rhodes L.D."/>
            <person name="Kaul R."/>
            <person name="Strom M.S."/>
        </authorList>
    </citation>
    <scope>NUCLEOTIDE SEQUENCE [LARGE SCALE GENOMIC DNA]</scope>
    <source>
        <strain evidence="2">ATCC 33209 / DSM 20767 / JCM 11484 / NBRC 15589 / NCIMB 2235</strain>
    </source>
</reference>
<dbReference type="KEGG" id="rsa:RSal33209_1541"/>
<dbReference type="SMR" id="A9WNY5"/>
<dbReference type="EMBL" id="CP000910">
    <property type="protein sequence ID" value="ABY23277.1"/>
    <property type="molecule type" value="Genomic_DNA"/>
</dbReference>
<keyword evidence="2" id="KW-1185">Reference proteome</keyword>
<dbReference type="AlphaFoldDB" id="A9WNY5"/>
<dbReference type="InterPro" id="IPR029039">
    <property type="entry name" value="Flavoprotein-like_sf"/>
</dbReference>
<accession>A9WNY5</accession>
<gene>
    <name evidence="1" type="ordered locus">RSal33209_1541</name>
</gene>
<organism evidence="1 2">
    <name type="scientific">Renibacterium salmoninarum (strain ATCC 33209 / DSM 20767 / JCM 11484 / NBRC 15589 / NCIMB 2235)</name>
    <dbReference type="NCBI Taxonomy" id="288705"/>
    <lineage>
        <taxon>Bacteria</taxon>
        <taxon>Bacillati</taxon>
        <taxon>Actinomycetota</taxon>
        <taxon>Actinomycetes</taxon>
        <taxon>Micrococcales</taxon>
        <taxon>Micrococcaceae</taxon>
        <taxon>Renibacterium</taxon>
    </lineage>
</organism>
<dbReference type="Proteomes" id="UP000002007">
    <property type="component" value="Chromosome"/>
</dbReference>
<sequence>MAPADAVPKRIREADIVGFGSGIYWMNFHPELIQLIQNLPDITGRAAFIFATSGLPETPINRYTRRLKKLLESKGFRVMGTYTCRGLDTWGPFGVIGGVSKYHPNAQDLDLAIEFAKNLKLSV</sequence>
<evidence type="ECO:0000313" key="1">
    <source>
        <dbReference type="EMBL" id="ABY23277.1"/>
    </source>
</evidence>
<name>A9WNY5_RENSM</name>
<dbReference type="SUPFAM" id="SSF52218">
    <property type="entry name" value="Flavoproteins"/>
    <property type="match status" value="1"/>
</dbReference>
<dbReference type="Gene3D" id="3.40.50.360">
    <property type="match status" value="1"/>
</dbReference>
<proteinExistence type="predicted"/>
<evidence type="ECO:0000313" key="2">
    <source>
        <dbReference type="Proteomes" id="UP000002007"/>
    </source>
</evidence>